<dbReference type="EMBL" id="BAAANE010000004">
    <property type="protein sequence ID" value="GAA1634492.1"/>
    <property type="molecule type" value="Genomic_DNA"/>
</dbReference>
<dbReference type="Gene3D" id="1.10.1660.10">
    <property type="match status" value="1"/>
</dbReference>
<gene>
    <name evidence="1" type="ORF">GCM10009744_24010</name>
</gene>
<evidence type="ECO:0000313" key="2">
    <source>
        <dbReference type="Proteomes" id="UP001501319"/>
    </source>
</evidence>
<comment type="caution">
    <text evidence="1">The sequence shown here is derived from an EMBL/GenBank/DDBJ whole genome shotgun (WGS) entry which is preliminary data.</text>
</comment>
<proteinExistence type="predicted"/>
<reference evidence="1 2" key="1">
    <citation type="journal article" date="2019" name="Int. J. Syst. Evol. Microbiol.">
        <title>The Global Catalogue of Microorganisms (GCM) 10K type strain sequencing project: providing services to taxonomists for standard genome sequencing and annotation.</title>
        <authorList>
            <consortium name="The Broad Institute Genomics Platform"/>
            <consortium name="The Broad Institute Genome Sequencing Center for Infectious Disease"/>
            <person name="Wu L."/>
            <person name="Ma J."/>
        </authorList>
    </citation>
    <scope>NUCLEOTIDE SEQUENCE [LARGE SCALE GENOMIC DNA]</scope>
    <source>
        <strain evidence="1 2">JCM 14306</strain>
    </source>
</reference>
<protein>
    <recommendedName>
        <fullName evidence="3">MerR family transcriptional regulator</fullName>
    </recommendedName>
</protein>
<organism evidence="1 2">
    <name type="scientific">Kribbella alba</name>
    <dbReference type="NCBI Taxonomy" id="190197"/>
    <lineage>
        <taxon>Bacteria</taxon>
        <taxon>Bacillati</taxon>
        <taxon>Actinomycetota</taxon>
        <taxon>Actinomycetes</taxon>
        <taxon>Propionibacteriales</taxon>
        <taxon>Kribbellaceae</taxon>
        <taxon>Kribbella</taxon>
    </lineage>
</organism>
<keyword evidence="2" id="KW-1185">Reference proteome</keyword>
<sequence length="106" mass="11825">MTIQLIPRAGLGLDEFSRLADLHPDLARRFVALGLLEATSDGDGRLWFSPGQLGRVARIRRLRAGFALNYASLGLVLDLLDRIAVLEAQRRRRDITVARTGARTWT</sequence>
<accession>A0ABN2F7S1</accession>
<dbReference type="RefSeq" id="WP_344111180.1">
    <property type="nucleotide sequence ID" value="NZ_BAAANE010000004.1"/>
</dbReference>
<dbReference type="Pfam" id="PF13591">
    <property type="entry name" value="MerR_2"/>
    <property type="match status" value="1"/>
</dbReference>
<name>A0ABN2F7S1_9ACTN</name>
<evidence type="ECO:0000313" key="1">
    <source>
        <dbReference type="EMBL" id="GAA1634492.1"/>
    </source>
</evidence>
<evidence type="ECO:0008006" key="3">
    <source>
        <dbReference type="Google" id="ProtNLM"/>
    </source>
</evidence>
<dbReference type="Proteomes" id="UP001501319">
    <property type="component" value="Unassembled WGS sequence"/>
</dbReference>